<dbReference type="InterPro" id="IPR010054">
    <property type="entry name" value="Type2_sec_GspG"/>
</dbReference>
<dbReference type="PRINTS" id="PR00813">
    <property type="entry name" value="BCTERIALGSPG"/>
</dbReference>
<evidence type="ECO:0000313" key="14">
    <source>
        <dbReference type="Proteomes" id="UP001253595"/>
    </source>
</evidence>
<accession>A0ABU1UU99</accession>
<protein>
    <recommendedName>
        <fullName evidence="3">Type II secretion system core protein G</fullName>
    </recommendedName>
</protein>
<evidence type="ECO:0000256" key="7">
    <source>
        <dbReference type="ARBA" id="ARBA00022692"/>
    </source>
</evidence>
<dbReference type="RefSeq" id="WP_310068681.1">
    <property type="nucleotide sequence ID" value="NZ_JAVDVX010000001.1"/>
</dbReference>
<dbReference type="InterPro" id="IPR012902">
    <property type="entry name" value="N_methyl_site"/>
</dbReference>
<dbReference type="SUPFAM" id="SSF54523">
    <property type="entry name" value="Pili subunits"/>
    <property type="match status" value="1"/>
</dbReference>
<keyword evidence="14" id="KW-1185">Reference proteome</keyword>
<dbReference type="InterPro" id="IPR013545">
    <property type="entry name" value="T2SS_protein-GspG_C"/>
</dbReference>
<gene>
    <name evidence="13" type="ORF">J2X05_000711</name>
</gene>
<dbReference type="Proteomes" id="UP001253595">
    <property type="component" value="Unassembled WGS sequence"/>
</dbReference>
<feature type="region of interest" description="Disordered" evidence="10">
    <location>
        <begin position="124"/>
        <end position="144"/>
    </location>
</feature>
<reference evidence="13 14" key="1">
    <citation type="submission" date="2023-07" db="EMBL/GenBank/DDBJ databases">
        <title>Sorghum-associated microbial communities from plants grown in Nebraska, USA.</title>
        <authorList>
            <person name="Schachtman D."/>
        </authorList>
    </citation>
    <scope>NUCLEOTIDE SEQUENCE [LARGE SCALE GENOMIC DNA]</scope>
    <source>
        <strain evidence="13 14">BE190</strain>
    </source>
</reference>
<evidence type="ECO:0000256" key="9">
    <source>
        <dbReference type="ARBA" id="ARBA00023136"/>
    </source>
</evidence>
<evidence type="ECO:0000259" key="12">
    <source>
        <dbReference type="Pfam" id="PF08334"/>
    </source>
</evidence>
<evidence type="ECO:0000313" key="13">
    <source>
        <dbReference type="EMBL" id="MDR7088708.1"/>
    </source>
</evidence>
<evidence type="ECO:0000256" key="11">
    <source>
        <dbReference type="SAM" id="Phobius"/>
    </source>
</evidence>
<keyword evidence="9 11" id="KW-0472">Membrane</keyword>
<evidence type="ECO:0000256" key="5">
    <source>
        <dbReference type="ARBA" id="ARBA00022481"/>
    </source>
</evidence>
<comment type="caution">
    <text evidence="13">The sequence shown here is derived from an EMBL/GenBank/DDBJ whole genome shotgun (WGS) entry which is preliminary data.</text>
</comment>
<dbReference type="Gene3D" id="3.30.700.10">
    <property type="entry name" value="Glycoprotein, Type 4 Pilin"/>
    <property type="match status" value="1"/>
</dbReference>
<keyword evidence="4" id="KW-1003">Cell membrane</keyword>
<dbReference type="Pfam" id="PF07963">
    <property type="entry name" value="N_methyl"/>
    <property type="match status" value="1"/>
</dbReference>
<dbReference type="InterPro" id="IPR045584">
    <property type="entry name" value="Pilin-like"/>
</dbReference>
<keyword evidence="5" id="KW-0488">Methylation</keyword>
<sequence>MRSTKTHQRGFTMIELLVVLVIMGLMAGFVAPKFFGKAETAKVKTTQTQLKALKSALQTYKLDMGEYPSTQEGLQALNSSPESAKAKQYWQGPYLDGKLPQDGWGNPFQYRREARGQEDVTLMSLGADGKTGGEGLDADLALGD</sequence>
<evidence type="ECO:0000256" key="2">
    <source>
        <dbReference type="ARBA" id="ARBA00009984"/>
    </source>
</evidence>
<dbReference type="NCBIfam" id="TIGR01710">
    <property type="entry name" value="typeII_sec_gspG"/>
    <property type="match status" value="1"/>
</dbReference>
<evidence type="ECO:0000256" key="10">
    <source>
        <dbReference type="SAM" id="MobiDB-lite"/>
    </source>
</evidence>
<keyword evidence="6" id="KW-0997">Cell inner membrane</keyword>
<evidence type="ECO:0000256" key="8">
    <source>
        <dbReference type="ARBA" id="ARBA00022989"/>
    </source>
</evidence>
<evidence type="ECO:0000256" key="3">
    <source>
        <dbReference type="ARBA" id="ARBA00020042"/>
    </source>
</evidence>
<proteinExistence type="inferred from homology"/>
<keyword evidence="8 11" id="KW-1133">Transmembrane helix</keyword>
<comment type="similarity">
    <text evidence="2">Belongs to the GSP G family.</text>
</comment>
<dbReference type="Pfam" id="PF08334">
    <property type="entry name" value="T2SSG"/>
    <property type="match status" value="1"/>
</dbReference>
<evidence type="ECO:0000256" key="1">
    <source>
        <dbReference type="ARBA" id="ARBA00004377"/>
    </source>
</evidence>
<evidence type="ECO:0000256" key="6">
    <source>
        <dbReference type="ARBA" id="ARBA00022519"/>
    </source>
</evidence>
<dbReference type="PANTHER" id="PTHR30093:SF44">
    <property type="entry name" value="TYPE II SECRETION SYSTEM CORE PROTEIN G"/>
    <property type="match status" value="1"/>
</dbReference>
<evidence type="ECO:0000256" key="4">
    <source>
        <dbReference type="ARBA" id="ARBA00022475"/>
    </source>
</evidence>
<dbReference type="PANTHER" id="PTHR30093">
    <property type="entry name" value="GENERAL SECRETION PATHWAY PROTEIN G"/>
    <property type="match status" value="1"/>
</dbReference>
<dbReference type="InterPro" id="IPR000983">
    <property type="entry name" value="Bac_GSPG_pilin"/>
</dbReference>
<dbReference type="EMBL" id="JAVDVX010000001">
    <property type="protein sequence ID" value="MDR7088708.1"/>
    <property type="molecule type" value="Genomic_DNA"/>
</dbReference>
<name>A0ABU1UU99_9GAMM</name>
<feature type="domain" description="Type II secretion system protein GspG C-terminal" evidence="12">
    <location>
        <begin position="34"/>
        <end position="140"/>
    </location>
</feature>
<organism evidence="13 14">
    <name type="scientific">Cellvibrio fibrivorans</name>
    <dbReference type="NCBI Taxonomy" id="126350"/>
    <lineage>
        <taxon>Bacteria</taxon>
        <taxon>Pseudomonadati</taxon>
        <taxon>Pseudomonadota</taxon>
        <taxon>Gammaproteobacteria</taxon>
        <taxon>Cellvibrionales</taxon>
        <taxon>Cellvibrionaceae</taxon>
        <taxon>Cellvibrio</taxon>
    </lineage>
</organism>
<feature type="transmembrane region" description="Helical" evidence="11">
    <location>
        <begin position="12"/>
        <end position="31"/>
    </location>
</feature>
<keyword evidence="7 11" id="KW-0812">Transmembrane</keyword>
<dbReference type="NCBIfam" id="TIGR02532">
    <property type="entry name" value="IV_pilin_GFxxxE"/>
    <property type="match status" value="1"/>
</dbReference>
<comment type="subcellular location">
    <subcellularLocation>
        <location evidence="1">Cell inner membrane</location>
        <topology evidence="1">Single-pass membrane protein</topology>
    </subcellularLocation>
</comment>